<evidence type="ECO:0000313" key="5">
    <source>
        <dbReference type="EMBL" id="GGD30435.1"/>
    </source>
</evidence>
<dbReference type="PROSITE" id="PS51257">
    <property type="entry name" value="PROKAR_LIPOPROTEIN"/>
    <property type="match status" value="1"/>
</dbReference>
<reference evidence="5" key="1">
    <citation type="journal article" date="2014" name="Int. J. Syst. Evol. Microbiol.">
        <title>Complete genome sequence of Corynebacterium casei LMG S-19264T (=DSM 44701T), isolated from a smear-ripened cheese.</title>
        <authorList>
            <consortium name="US DOE Joint Genome Institute (JGI-PGF)"/>
            <person name="Walter F."/>
            <person name="Albersmeier A."/>
            <person name="Kalinowski J."/>
            <person name="Ruckert C."/>
        </authorList>
    </citation>
    <scope>NUCLEOTIDE SEQUENCE</scope>
    <source>
        <strain evidence="5">CGMCC 1.15152</strain>
    </source>
</reference>
<dbReference type="InterPro" id="IPR030678">
    <property type="entry name" value="Peptide/Ni-bd"/>
</dbReference>
<proteinExistence type="inferred from homology"/>
<dbReference type="RefSeq" id="WP_188711038.1">
    <property type="nucleotide sequence ID" value="NZ_BMHO01000001.1"/>
</dbReference>
<reference evidence="5" key="2">
    <citation type="submission" date="2020-09" db="EMBL/GenBank/DDBJ databases">
        <authorList>
            <person name="Sun Q."/>
            <person name="Zhou Y."/>
        </authorList>
    </citation>
    <scope>NUCLEOTIDE SEQUENCE</scope>
    <source>
        <strain evidence="5">CGMCC 1.15152</strain>
    </source>
</reference>
<evidence type="ECO:0000256" key="2">
    <source>
        <dbReference type="ARBA" id="ARBA00022448"/>
    </source>
</evidence>
<dbReference type="PANTHER" id="PTHR30290">
    <property type="entry name" value="PERIPLASMIC BINDING COMPONENT OF ABC TRANSPORTER"/>
    <property type="match status" value="1"/>
</dbReference>
<dbReference type="SUPFAM" id="SSF53850">
    <property type="entry name" value="Periplasmic binding protein-like II"/>
    <property type="match status" value="1"/>
</dbReference>
<dbReference type="InterPro" id="IPR000914">
    <property type="entry name" value="SBP_5_dom"/>
</dbReference>
<dbReference type="AlphaFoldDB" id="A0A916Y5D0"/>
<dbReference type="GO" id="GO:1904680">
    <property type="term" value="F:peptide transmembrane transporter activity"/>
    <property type="evidence" value="ECO:0007669"/>
    <property type="project" value="TreeGrafter"/>
</dbReference>
<dbReference type="EMBL" id="BMHO01000001">
    <property type="protein sequence ID" value="GGD30435.1"/>
    <property type="molecule type" value="Genomic_DNA"/>
</dbReference>
<comment type="similarity">
    <text evidence="1">Belongs to the bacterial solute-binding protein 5 family.</text>
</comment>
<keyword evidence="2" id="KW-0813">Transport</keyword>
<dbReference type="Proteomes" id="UP000633205">
    <property type="component" value="Unassembled WGS sequence"/>
</dbReference>
<dbReference type="PANTHER" id="PTHR30290:SF9">
    <property type="entry name" value="OLIGOPEPTIDE-BINDING PROTEIN APPA"/>
    <property type="match status" value="1"/>
</dbReference>
<dbReference type="GO" id="GO:0043190">
    <property type="term" value="C:ATP-binding cassette (ABC) transporter complex"/>
    <property type="evidence" value="ECO:0007669"/>
    <property type="project" value="InterPro"/>
</dbReference>
<feature type="domain" description="Solute-binding protein family 5" evidence="4">
    <location>
        <begin position="96"/>
        <end position="461"/>
    </location>
</feature>
<dbReference type="Gene3D" id="3.90.76.10">
    <property type="entry name" value="Dipeptide-binding Protein, Domain 1"/>
    <property type="match status" value="1"/>
</dbReference>
<evidence type="ECO:0000256" key="1">
    <source>
        <dbReference type="ARBA" id="ARBA00005695"/>
    </source>
</evidence>
<evidence type="ECO:0000256" key="3">
    <source>
        <dbReference type="ARBA" id="ARBA00022729"/>
    </source>
</evidence>
<dbReference type="CDD" id="cd00995">
    <property type="entry name" value="PBP2_NikA_DppA_OppA_like"/>
    <property type="match status" value="1"/>
</dbReference>
<protein>
    <submittedName>
        <fullName evidence="5">Diguanylate phosphodiesterase</fullName>
    </submittedName>
</protein>
<keyword evidence="3" id="KW-0732">Signal</keyword>
<dbReference type="GO" id="GO:0042597">
    <property type="term" value="C:periplasmic space"/>
    <property type="evidence" value="ECO:0007669"/>
    <property type="project" value="UniProtKB-ARBA"/>
</dbReference>
<keyword evidence="6" id="KW-1185">Reference proteome</keyword>
<dbReference type="PIRSF" id="PIRSF002741">
    <property type="entry name" value="MppA"/>
    <property type="match status" value="1"/>
</dbReference>
<organism evidence="5 6">
    <name type="scientific">Microbacterium faecale</name>
    <dbReference type="NCBI Taxonomy" id="1804630"/>
    <lineage>
        <taxon>Bacteria</taxon>
        <taxon>Bacillati</taxon>
        <taxon>Actinomycetota</taxon>
        <taxon>Actinomycetes</taxon>
        <taxon>Micrococcales</taxon>
        <taxon>Microbacteriaceae</taxon>
        <taxon>Microbacterium</taxon>
    </lineage>
</organism>
<evidence type="ECO:0000313" key="6">
    <source>
        <dbReference type="Proteomes" id="UP000633205"/>
    </source>
</evidence>
<name>A0A916Y5D0_9MICO</name>
<sequence length="545" mass="58233">MKKTHISVATVLIGGLALTGCTSPEPTGGGEEEGEAREFELVESTPSASGEIDAIDWALSEEPNSLDPDRANGGDSDAVIANVCEGLFRMQTDLSVEPWLAESVQQPDDVTFVLGIRSGVTFHSGRDMTADDVVWSLERHSRPESGESDEFSNITAIEKTGDMEVTLTLEEPDPQFEYRMAGGAGIILDSEVASAQGQDYGTAGSEDACTGPYVLDEWNVGSNLSISRYDDYWHTDGRALSESVTFTWGDETTVANMVRAGNVDGTFLAEPTLVPTIEDVEGMSIYYGASTGAEKLIPTDRGNATDPRIRKALSLAMDRQGIVTAGLQGIGEPWKSPAGPGAWGYARDTFEAAYDAIEGVPVSPEEADIEQAKELVAEAGVPDGPIVVASNGTQLRNVIANATVSAGEQIGLDVEVRMYSDAEYGELFSSPEARADVDFVSDDWYLSKPEALGLYDNLLPGESSNYLGYEGDEYVELYKKAAAIYEEDERAGVVSELQALALDEMLWIPLASAPITLVLDDALTGAPTSFVYRTYPWAAGIGAAS</sequence>
<dbReference type="InterPro" id="IPR039424">
    <property type="entry name" value="SBP_5"/>
</dbReference>
<dbReference type="Gene3D" id="3.40.190.10">
    <property type="entry name" value="Periplasmic binding protein-like II"/>
    <property type="match status" value="1"/>
</dbReference>
<dbReference type="GO" id="GO:0015833">
    <property type="term" value="P:peptide transport"/>
    <property type="evidence" value="ECO:0007669"/>
    <property type="project" value="TreeGrafter"/>
</dbReference>
<gene>
    <name evidence="5" type="ORF">GCM10010915_08400</name>
</gene>
<evidence type="ECO:0000259" key="4">
    <source>
        <dbReference type="Pfam" id="PF00496"/>
    </source>
</evidence>
<comment type="caution">
    <text evidence="5">The sequence shown here is derived from an EMBL/GenBank/DDBJ whole genome shotgun (WGS) entry which is preliminary data.</text>
</comment>
<accession>A0A916Y5D0</accession>
<dbReference type="Gene3D" id="3.10.105.10">
    <property type="entry name" value="Dipeptide-binding Protein, Domain 3"/>
    <property type="match status" value="1"/>
</dbReference>
<dbReference type="Pfam" id="PF00496">
    <property type="entry name" value="SBP_bac_5"/>
    <property type="match status" value="1"/>
</dbReference>